<comment type="caution">
    <text evidence="1">The sequence shown here is derived from an EMBL/GenBank/DDBJ whole genome shotgun (WGS) entry which is preliminary data.</text>
</comment>
<evidence type="ECO:0000313" key="2">
    <source>
        <dbReference type="Proteomes" id="UP001174347"/>
    </source>
</evidence>
<evidence type="ECO:0008006" key="3">
    <source>
        <dbReference type="Google" id="ProtNLM"/>
    </source>
</evidence>
<protein>
    <recommendedName>
        <fullName evidence="3">Integrase</fullName>
    </recommendedName>
</protein>
<accession>A0ABT8Q343</accession>
<name>A0ABT8Q343_9CORY</name>
<sequence>MQILEVAVNDGLIRKNPAKGVKLSKKPGPVTEYPMQEQLNALVRESGPRGDIIAVG</sequence>
<dbReference type="Proteomes" id="UP001174347">
    <property type="component" value="Unassembled WGS sequence"/>
</dbReference>
<keyword evidence="2" id="KW-1185">Reference proteome</keyword>
<proteinExistence type="predicted"/>
<reference evidence="1" key="1">
    <citation type="submission" date="2023-07" db="EMBL/GenBank/DDBJ databases">
        <title>Insights into the diversity of cutaneous corynebacteria.</title>
        <authorList>
            <person name="Bruggemann H."/>
            <person name="Poehlein A."/>
        </authorList>
    </citation>
    <scope>NUCLEOTIDE SEQUENCE</scope>
    <source>
        <strain evidence="1">P7_F1</strain>
    </source>
</reference>
<gene>
    <name evidence="1" type="ORF">Q0N36_04075</name>
</gene>
<evidence type="ECO:0000313" key="1">
    <source>
        <dbReference type="EMBL" id="MDN8619759.1"/>
    </source>
</evidence>
<dbReference type="EMBL" id="JAUKFM010000002">
    <property type="protein sequence ID" value="MDN8619759.1"/>
    <property type="molecule type" value="Genomic_DNA"/>
</dbReference>
<organism evidence="1 2">
    <name type="scientific">Corynebacterium kefirresidentii</name>
    <dbReference type="NCBI Taxonomy" id="1979527"/>
    <lineage>
        <taxon>Bacteria</taxon>
        <taxon>Bacillati</taxon>
        <taxon>Actinomycetota</taxon>
        <taxon>Actinomycetes</taxon>
        <taxon>Mycobacteriales</taxon>
        <taxon>Corynebacteriaceae</taxon>
        <taxon>Corynebacterium</taxon>
    </lineage>
</organism>
<dbReference type="RefSeq" id="WP_301732236.1">
    <property type="nucleotide sequence ID" value="NZ_JAUKFL010000003.1"/>
</dbReference>